<proteinExistence type="predicted"/>
<keyword evidence="3" id="KW-1185">Reference proteome</keyword>
<evidence type="ECO:0000313" key="3">
    <source>
        <dbReference type="Proteomes" id="UP001221142"/>
    </source>
</evidence>
<feature type="region of interest" description="Disordered" evidence="1">
    <location>
        <begin position="189"/>
        <end position="215"/>
    </location>
</feature>
<dbReference type="AlphaFoldDB" id="A0AAD7BMV4"/>
<accession>A0AAD7BMV4</accession>
<protein>
    <submittedName>
        <fullName evidence="2">Uncharacterized protein</fullName>
    </submittedName>
</protein>
<dbReference type="Proteomes" id="UP001221142">
    <property type="component" value="Unassembled WGS sequence"/>
</dbReference>
<feature type="compositionally biased region" description="Basic and acidic residues" evidence="1">
    <location>
        <begin position="189"/>
        <end position="200"/>
    </location>
</feature>
<comment type="caution">
    <text evidence="2">The sequence shown here is derived from an EMBL/GenBank/DDBJ whole genome shotgun (WGS) entry which is preliminary data.</text>
</comment>
<gene>
    <name evidence="2" type="ORF">FB45DRAFT_868938</name>
</gene>
<dbReference type="EMBL" id="JARKIF010000012">
    <property type="protein sequence ID" value="KAJ7625793.1"/>
    <property type="molecule type" value="Genomic_DNA"/>
</dbReference>
<reference evidence="2" key="1">
    <citation type="submission" date="2023-03" db="EMBL/GenBank/DDBJ databases">
        <title>Massive genome expansion in bonnet fungi (Mycena s.s.) driven by repeated elements and novel gene families across ecological guilds.</title>
        <authorList>
            <consortium name="Lawrence Berkeley National Laboratory"/>
            <person name="Harder C.B."/>
            <person name="Miyauchi S."/>
            <person name="Viragh M."/>
            <person name="Kuo A."/>
            <person name="Thoen E."/>
            <person name="Andreopoulos B."/>
            <person name="Lu D."/>
            <person name="Skrede I."/>
            <person name="Drula E."/>
            <person name="Henrissat B."/>
            <person name="Morin E."/>
            <person name="Kohler A."/>
            <person name="Barry K."/>
            <person name="LaButti K."/>
            <person name="Morin E."/>
            <person name="Salamov A."/>
            <person name="Lipzen A."/>
            <person name="Mereny Z."/>
            <person name="Hegedus B."/>
            <person name="Baldrian P."/>
            <person name="Stursova M."/>
            <person name="Weitz H."/>
            <person name="Taylor A."/>
            <person name="Grigoriev I.V."/>
            <person name="Nagy L.G."/>
            <person name="Martin F."/>
            <person name="Kauserud H."/>
        </authorList>
    </citation>
    <scope>NUCLEOTIDE SEQUENCE</scope>
    <source>
        <strain evidence="2">9284</strain>
    </source>
</reference>
<sequence length="301" mass="33495">MHSRLYYPVKSVGKCRSSRLGTDIQGAMCGILHESTDRATRPRVLKHVLDPVELQLAPVPSPWILARVPVRYTCLRRLRPAHRPRPHQRPQPARHTRPTRSRLRLRLRLRLLSPAPGSAVAIVLDFANAVKLGMDEDGDGDERGQDLQWEGFVHGAGTGTEMANGNRWMRRPACMQQTAVRSRAVCERGRPRALSDERAGSEAGAFEGRRASGHDRARGTTVGWIWLASSQEVRLRGSRRVPMGETPRTRPSEPRLLDGWNGVVSWVKSQLCGMGVAQNPRGGVAECIWVVLEEIPAVWSG</sequence>
<name>A0AAD7BMV4_9AGAR</name>
<evidence type="ECO:0000256" key="1">
    <source>
        <dbReference type="SAM" id="MobiDB-lite"/>
    </source>
</evidence>
<feature type="region of interest" description="Disordered" evidence="1">
    <location>
        <begin position="79"/>
        <end position="100"/>
    </location>
</feature>
<evidence type="ECO:0000313" key="2">
    <source>
        <dbReference type="EMBL" id="KAJ7625793.1"/>
    </source>
</evidence>
<organism evidence="2 3">
    <name type="scientific">Roridomyces roridus</name>
    <dbReference type="NCBI Taxonomy" id="1738132"/>
    <lineage>
        <taxon>Eukaryota</taxon>
        <taxon>Fungi</taxon>
        <taxon>Dikarya</taxon>
        <taxon>Basidiomycota</taxon>
        <taxon>Agaricomycotina</taxon>
        <taxon>Agaricomycetes</taxon>
        <taxon>Agaricomycetidae</taxon>
        <taxon>Agaricales</taxon>
        <taxon>Marasmiineae</taxon>
        <taxon>Mycenaceae</taxon>
        <taxon>Roridomyces</taxon>
    </lineage>
</organism>